<reference evidence="2 3" key="1">
    <citation type="submission" date="2017-01" db="EMBL/GenBank/DDBJ databases">
        <authorList>
            <person name="Mah S.A."/>
            <person name="Swanson W.J."/>
            <person name="Moy G.W."/>
            <person name="Vacquier V.D."/>
        </authorList>
    </citation>
    <scope>NUCLEOTIDE SEQUENCE [LARGE SCALE GENOMIC DNA]</scope>
    <source>
        <strain evidence="2 3">NIO-1016</strain>
    </source>
</reference>
<evidence type="ECO:0000313" key="2">
    <source>
        <dbReference type="EMBL" id="SIQ55252.1"/>
    </source>
</evidence>
<dbReference type="PANTHER" id="PTHR14911:SF13">
    <property type="entry name" value="TRNA (GUANINE(6)-N2)-METHYLTRANSFERASE THUMP3"/>
    <property type="match status" value="1"/>
</dbReference>
<dbReference type="PANTHER" id="PTHR14911">
    <property type="entry name" value="THUMP DOMAIN-CONTAINING"/>
    <property type="match status" value="1"/>
</dbReference>
<proteinExistence type="predicted"/>
<dbReference type="AlphaFoldDB" id="A0A1N6TPE4"/>
<dbReference type="InterPro" id="IPR029063">
    <property type="entry name" value="SAM-dependent_MTases_sf"/>
</dbReference>
<protein>
    <submittedName>
        <fullName evidence="2">tRNA G10 N-methylase Trm11</fullName>
    </submittedName>
</protein>
<dbReference type="RefSeq" id="WP_045851629.1">
    <property type="nucleotide sequence ID" value="NZ_FTLX01000003.1"/>
</dbReference>
<dbReference type="GO" id="GO:0030488">
    <property type="term" value="P:tRNA methylation"/>
    <property type="evidence" value="ECO:0007669"/>
    <property type="project" value="TreeGrafter"/>
</dbReference>
<accession>A0A1N6TPE4</accession>
<dbReference type="Proteomes" id="UP000186385">
    <property type="component" value="Unassembled WGS sequence"/>
</dbReference>
<evidence type="ECO:0000259" key="1">
    <source>
        <dbReference type="Pfam" id="PF01170"/>
    </source>
</evidence>
<feature type="domain" description="Ribosomal RNA large subunit methyltransferase K/L-like methyltransferase" evidence="1">
    <location>
        <begin position="152"/>
        <end position="255"/>
    </location>
</feature>
<organism evidence="2 3">
    <name type="scientific">Domibacillus enclensis</name>
    <dbReference type="NCBI Taxonomy" id="1017273"/>
    <lineage>
        <taxon>Bacteria</taxon>
        <taxon>Bacillati</taxon>
        <taxon>Bacillota</taxon>
        <taxon>Bacilli</taxon>
        <taxon>Bacillales</taxon>
        <taxon>Bacillaceae</taxon>
        <taxon>Domibacillus</taxon>
    </lineage>
</organism>
<dbReference type="Gene3D" id="3.40.50.150">
    <property type="entry name" value="Vaccinia Virus protein VP39"/>
    <property type="match status" value="1"/>
</dbReference>
<keyword evidence="2" id="KW-0489">Methyltransferase</keyword>
<dbReference type="EMBL" id="FTLX01000003">
    <property type="protein sequence ID" value="SIQ55252.1"/>
    <property type="molecule type" value="Genomic_DNA"/>
</dbReference>
<dbReference type="GO" id="GO:0016423">
    <property type="term" value="F:tRNA (guanine) methyltransferase activity"/>
    <property type="evidence" value="ECO:0007669"/>
    <property type="project" value="TreeGrafter"/>
</dbReference>
<dbReference type="InterPro" id="IPR000241">
    <property type="entry name" value="RlmKL-like_Mtase"/>
</dbReference>
<evidence type="ECO:0000313" key="3">
    <source>
        <dbReference type="Proteomes" id="UP000186385"/>
    </source>
</evidence>
<dbReference type="SUPFAM" id="SSF53335">
    <property type="entry name" value="S-adenosyl-L-methionine-dependent methyltransferases"/>
    <property type="match status" value="1"/>
</dbReference>
<dbReference type="STRING" id="1017273.SAMN05443094_10340"/>
<name>A0A1N6TPE4_9BACI</name>
<dbReference type="Pfam" id="PF01170">
    <property type="entry name" value="UPF0020"/>
    <property type="match status" value="1"/>
</dbReference>
<dbReference type="CDD" id="cd02440">
    <property type="entry name" value="AdoMet_MTases"/>
    <property type="match status" value="1"/>
</dbReference>
<gene>
    <name evidence="2" type="ORF">SAMN05443094_10340</name>
</gene>
<keyword evidence="2" id="KW-0808">Transferase</keyword>
<sequence length="311" mass="34719">MNEYIYTANYSAEDRELAGMELRAFFGKQAKGPIVKTDVDLELNRSPFMREKISVILHADTAEDLIRKAGEIDLGDQTFKVIFVKINDLSPEDKVDYAGRMEMERAIGWEIVGEADLKAPDRLFGVVAFGGRWYLGHYEKNQRVWEKHVKKPREYSTALSARDARVIANIAVPKIEGFRAIDPCCGIGTVLVEALSMGIEIEGRDINPIVVDGSRENLAYFGLKGNVTLGGIEEASGQYDAAIIDMPYNLYTHASPEELQSILTNARRIADRLVVVSIDPIEEMIQQAGFVIQDEAIAKKGTFSRRILLCT</sequence>